<dbReference type="InterPro" id="IPR001041">
    <property type="entry name" value="2Fe-2S_ferredoxin-type"/>
</dbReference>
<feature type="domain" description="2Fe-2S ferredoxin-type" evidence="7">
    <location>
        <begin position="8"/>
        <end position="113"/>
    </location>
</feature>
<dbReference type="InterPro" id="IPR012675">
    <property type="entry name" value="Beta-grasp_dom_sf"/>
</dbReference>
<dbReference type="Pfam" id="PF00111">
    <property type="entry name" value="Fer2"/>
    <property type="match status" value="1"/>
</dbReference>
<dbReference type="Proteomes" id="UP001144205">
    <property type="component" value="Unassembled WGS sequence"/>
</dbReference>
<accession>A0ABQ5LYA4</accession>
<dbReference type="InterPro" id="IPR036010">
    <property type="entry name" value="2Fe-2S_ferredoxin-like_sf"/>
</dbReference>
<evidence type="ECO:0000256" key="6">
    <source>
        <dbReference type="ARBA" id="ARBA00034078"/>
    </source>
</evidence>
<keyword evidence="3" id="KW-0479">Metal-binding</keyword>
<keyword evidence="9" id="KW-1185">Reference proteome</keyword>
<dbReference type="PANTHER" id="PTHR23426">
    <property type="entry name" value="FERREDOXIN/ADRENODOXIN"/>
    <property type="match status" value="1"/>
</dbReference>
<evidence type="ECO:0000256" key="4">
    <source>
        <dbReference type="ARBA" id="ARBA00023004"/>
    </source>
</evidence>
<evidence type="ECO:0000313" key="8">
    <source>
        <dbReference type="EMBL" id="GKY89954.1"/>
    </source>
</evidence>
<dbReference type="Gene3D" id="3.10.20.30">
    <property type="match status" value="1"/>
</dbReference>
<dbReference type="InterPro" id="IPR018298">
    <property type="entry name" value="Adrenodoxin_Fe-S_BS"/>
</dbReference>
<dbReference type="SUPFAM" id="SSF54292">
    <property type="entry name" value="2Fe-2S ferredoxin-like"/>
    <property type="match status" value="1"/>
</dbReference>
<keyword evidence="2" id="KW-0001">2Fe-2S</keyword>
<evidence type="ECO:0000256" key="1">
    <source>
        <dbReference type="ARBA" id="ARBA00010914"/>
    </source>
</evidence>
<organism evidence="8 9">
    <name type="scientific">Sinisalibacter aestuarii</name>
    <dbReference type="NCBI Taxonomy" id="2949426"/>
    <lineage>
        <taxon>Bacteria</taxon>
        <taxon>Pseudomonadati</taxon>
        <taxon>Pseudomonadota</taxon>
        <taxon>Alphaproteobacteria</taxon>
        <taxon>Rhodobacterales</taxon>
        <taxon>Roseobacteraceae</taxon>
        <taxon>Sinisalibacter</taxon>
    </lineage>
</organism>
<evidence type="ECO:0000256" key="5">
    <source>
        <dbReference type="ARBA" id="ARBA00023014"/>
    </source>
</evidence>
<evidence type="ECO:0000256" key="2">
    <source>
        <dbReference type="ARBA" id="ARBA00022714"/>
    </source>
</evidence>
<protein>
    <submittedName>
        <fullName evidence="8">Ferredoxin</fullName>
    </submittedName>
</protein>
<proteinExistence type="inferred from homology"/>
<evidence type="ECO:0000256" key="3">
    <source>
        <dbReference type="ARBA" id="ARBA00022723"/>
    </source>
</evidence>
<dbReference type="PROSITE" id="PS00814">
    <property type="entry name" value="ADX"/>
    <property type="match status" value="1"/>
</dbReference>
<comment type="cofactor">
    <cofactor evidence="6">
        <name>[2Fe-2S] cluster</name>
        <dbReference type="ChEBI" id="CHEBI:190135"/>
    </cofactor>
</comment>
<sequence>MGIVKVNTMVTFHLETRDGTRREITGAAGISAMEAIRASGCDEIAATCGGSCSCATCHVYLRKAAPEFLPPISPTEEDLLDFAEDRTEQSRLSCQVILRPELDGMEITVAPASAF</sequence>
<evidence type="ECO:0000313" key="9">
    <source>
        <dbReference type="Proteomes" id="UP001144205"/>
    </source>
</evidence>
<dbReference type="EMBL" id="BROH01000016">
    <property type="protein sequence ID" value="GKY89954.1"/>
    <property type="molecule type" value="Genomic_DNA"/>
</dbReference>
<comment type="similarity">
    <text evidence="1">Belongs to the adrenodoxin/putidaredoxin family.</text>
</comment>
<keyword evidence="4" id="KW-0408">Iron</keyword>
<comment type="caution">
    <text evidence="8">The sequence shown here is derived from an EMBL/GenBank/DDBJ whole genome shotgun (WGS) entry which is preliminary data.</text>
</comment>
<gene>
    <name evidence="8" type="ORF">STA1M1_38230</name>
</gene>
<evidence type="ECO:0000259" key="7">
    <source>
        <dbReference type="PROSITE" id="PS51085"/>
    </source>
</evidence>
<dbReference type="RefSeq" id="WP_281843871.1">
    <property type="nucleotide sequence ID" value="NZ_BROH01000016.1"/>
</dbReference>
<reference evidence="8" key="1">
    <citation type="journal article" date="2023" name="Int. J. Syst. Evol. Microbiol.">
        <title>Sinisalibacter aestuarii sp. nov., isolated from estuarine sediment of the Arakawa River.</title>
        <authorList>
            <person name="Arafat S.T."/>
            <person name="Hirano S."/>
            <person name="Sato A."/>
            <person name="Takeuchi K."/>
            <person name="Yasuda T."/>
            <person name="Terahara T."/>
            <person name="Hamada M."/>
            <person name="Kobayashi T."/>
        </authorList>
    </citation>
    <scope>NUCLEOTIDE SEQUENCE</scope>
    <source>
        <strain evidence="8">B-399</strain>
    </source>
</reference>
<keyword evidence="5" id="KW-0411">Iron-sulfur</keyword>
<dbReference type="InterPro" id="IPR001055">
    <property type="entry name" value="Adrenodoxin-like"/>
</dbReference>
<dbReference type="PRINTS" id="PR00355">
    <property type="entry name" value="ADRENODOXIN"/>
</dbReference>
<dbReference type="CDD" id="cd00207">
    <property type="entry name" value="fer2"/>
    <property type="match status" value="1"/>
</dbReference>
<dbReference type="PANTHER" id="PTHR23426:SF65">
    <property type="entry name" value="FERREDOXIN-2, MITOCHONDRIAL"/>
    <property type="match status" value="1"/>
</dbReference>
<name>A0ABQ5LYA4_9RHOB</name>
<dbReference type="PROSITE" id="PS51085">
    <property type="entry name" value="2FE2S_FER_2"/>
    <property type="match status" value="1"/>
</dbReference>